<evidence type="ECO:0000313" key="1">
    <source>
        <dbReference type="EMBL" id="KAI6081973.1"/>
    </source>
</evidence>
<evidence type="ECO:0000313" key="2">
    <source>
        <dbReference type="Proteomes" id="UP001497680"/>
    </source>
</evidence>
<keyword evidence="2" id="KW-1185">Reference proteome</keyword>
<sequence length="244" mass="26079">MSTKPAIVIAQGSWQKGSAWNLFVEKLRAAGYPAEHVDLPSIGSTATPLPGLPEDIAAIRSVISRFRDIGRKVVVLCHSSGGVSGSNAVAGCDNVSGVIYMAAFVPLKGKALTQAPNGPPQPWIDVQGDRYFLRKELLAASLFHDLDEESQNNAVDEISYTSAVLFEGVSTYEPWSEGVPCAYILCSEDKAFHMPNQLEMAARLGPRAVTTSIKSSHSPFLSMPDELVTVVTGVADKFNGKAEA</sequence>
<comment type="caution">
    <text evidence="1">The sequence shown here is derived from an EMBL/GenBank/DDBJ whole genome shotgun (WGS) entry which is preliminary data.</text>
</comment>
<reference evidence="1 2" key="1">
    <citation type="journal article" date="2022" name="New Phytol.">
        <title>Ecological generalism drives hyperdiversity of secondary metabolite gene clusters in xylarialean endophytes.</title>
        <authorList>
            <person name="Franco M.E.E."/>
            <person name="Wisecaver J.H."/>
            <person name="Arnold A.E."/>
            <person name="Ju Y.M."/>
            <person name="Slot J.C."/>
            <person name="Ahrendt S."/>
            <person name="Moore L.P."/>
            <person name="Eastman K.E."/>
            <person name="Scott K."/>
            <person name="Konkel Z."/>
            <person name="Mondo S.J."/>
            <person name="Kuo A."/>
            <person name="Hayes R.D."/>
            <person name="Haridas S."/>
            <person name="Andreopoulos B."/>
            <person name="Riley R."/>
            <person name="LaButti K."/>
            <person name="Pangilinan J."/>
            <person name="Lipzen A."/>
            <person name="Amirebrahimi M."/>
            <person name="Yan J."/>
            <person name="Adam C."/>
            <person name="Keymanesh K."/>
            <person name="Ng V."/>
            <person name="Louie K."/>
            <person name="Northen T."/>
            <person name="Drula E."/>
            <person name="Henrissat B."/>
            <person name="Hsieh H.M."/>
            <person name="Youens-Clark K."/>
            <person name="Lutzoni F."/>
            <person name="Miadlikowska J."/>
            <person name="Eastwood D.C."/>
            <person name="Hamelin R.C."/>
            <person name="Grigoriev I.V."/>
            <person name="U'Ren J.M."/>
        </authorList>
    </citation>
    <scope>NUCLEOTIDE SEQUENCE [LARGE SCALE GENOMIC DNA]</scope>
    <source>
        <strain evidence="1 2">ER1909</strain>
    </source>
</reference>
<proteinExistence type="predicted"/>
<dbReference type="EMBL" id="MU394381">
    <property type="protein sequence ID" value="KAI6081973.1"/>
    <property type="molecule type" value="Genomic_DNA"/>
</dbReference>
<name>A0ACC0CNE6_9PEZI</name>
<accession>A0ACC0CNE6</accession>
<dbReference type="Proteomes" id="UP001497680">
    <property type="component" value="Unassembled WGS sequence"/>
</dbReference>
<protein>
    <submittedName>
        <fullName evidence="1">Alpha/beta-hydrolase</fullName>
    </submittedName>
</protein>
<organism evidence="1 2">
    <name type="scientific">Hypoxylon rubiginosum</name>
    <dbReference type="NCBI Taxonomy" id="110542"/>
    <lineage>
        <taxon>Eukaryota</taxon>
        <taxon>Fungi</taxon>
        <taxon>Dikarya</taxon>
        <taxon>Ascomycota</taxon>
        <taxon>Pezizomycotina</taxon>
        <taxon>Sordariomycetes</taxon>
        <taxon>Xylariomycetidae</taxon>
        <taxon>Xylariales</taxon>
        <taxon>Hypoxylaceae</taxon>
        <taxon>Hypoxylon</taxon>
    </lineage>
</organism>
<gene>
    <name evidence="1" type="ORF">F4821DRAFT_14819</name>
</gene>